<gene>
    <name evidence="1" type="ORF">DME_LOCUS2037</name>
</gene>
<evidence type="ECO:0000313" key="2">
    <source>
        <dbReference type="Proteomes" id="UP000038040"/>
    </source>
</evidence>
<dbReference type="EMBL" id="UYYG01000043">
    <property type="protein sequence ID" value="VDN52064.1"/>
    <property type="molecule type" value="Genomic_DNA"/>
</dbReference>
<proteinExistence type="predicted"/>
<dbReference type="AlphaFoldDB" id="A0A0N4UJR4"/>
<sequence length="353" mass="40818">MEHQISSISFINFACTTIIITRLINADTPSFAQTTFDLSPDLPIESVIDSAPEYHEFNSDHRNNSIGSPSSLSHLEQPTYSLHTRKNDAKSQALFYKQFPASRTPLPYAVFLTPLPHHVFSSTIAPYHTTLSRLSFVASSPYPPFFMLPQYPVFSSTFTFVTPRIPQNTHKQRFSPPAYHAKIYSSQIRIPLAKKVPASSYSRHSNSPSLWFNDYYDISNCSRNYQWISLEFRKKFPKSTTRSGKDQNFSEILRKSLENCEKKTKYDHWEKISSVIPKIKLSYSDREDCRNGLVQEKIACINLFSYSCQFIVEKIKFRLVPTRKIIQEIRLIEDGEEKCQKAIRIAKKKRLFG</sequence>
<dbReference type="Proteomes" id="UP000038040">
    <property type="component" value="Unplaced"/>
</dbReference>
<organism evidence="2 4">
    <name type="scientific">Dracunculus medinensis</name>
    <name type="common">Guinea worm</name>
    <dbReference type="NCBI Taxonomy" id="318479"/>
    <lineage>
        <taxon>Eukaryota</taxon>
        <taxon>Metazoa</taxon>
        <taxon>Ecdysozoa</taxon>
        <taxon>Nematoda</taxon>
        <taxon>Chromadorea</taxon>
        <taxon>Rhabditida</taxon>
        <taxon>Spirurina</taxon>
        <taxon>Dracunculoidea</taxon>
        <taxon>Dracunculidae</taxon>
        <taxon>Dracunculus</taxon>
    </lineage>
</organism>
<reference evidence="4" key="1">
    <citation type="submission" date="2017-02" db="UniProtKB">
        <authorList>
            <consortium name="WormBaseParasite"/>
        </authorList>
    </citation>
    <scope>IDENTIFICATION</scope>
</reference>
<protein>
    <submittedName>
        <fullName evidence="1 4">Uncharacterized protein</fullName>
    </submittedName>
</protein>
<evidence type="ECO:0000313" key="1">
    <source>
        <dbReference type="EMBL" id="VDN52064.1"/>
    </source>
</evidence>
<reference evidence="1 3" key="2">
    <citation type="submission" date="2018-11" db="EMBL/GenBank/DDBJ databases">
        <authorList>
            <consortium name="Pathogen Informatics"/>
        </authorList>
    </citation>
    <scope>NUCLEOTIDE SEQUENCE [LARGE SCALE GENOMIC DNA]</scope>
</reference>
<evidence type="ECO:0000313" key="4">
    <source>
        <dbReference type="WBParaSite" id="DME_0000791201-mRNA-1"/>
    </source>
</evidence>
<name>A0A0N4UJR4_DRAME</name>
<dbReference type="OrthoDB" id="5836300at2759"/>
<keyword evidence="3" id="KW-1185">Reference proteome</keyword>
<evidence type="ECO:0000313" key="3">
    <source>
        <dbReference type="Proteomes" id="UP000274756"/>
    </source>
</evidence>
<dbReference type="WBParaSite" id="DME_0000791201-mRNA-1">
    <property type="protein sequence ID" value="DME_0000791201-mRNA-1"/>
    <property type="gene ID" value="DME_0000791201"/>
</dbReference>
<dbReference type="Proteomes" id="UP000274756">
    <property type="component" value="Unassembled WGS sequence"/>
</dbReference>
<accession>A0A0N4UJR4</accession>